<evidence type="ECO:0000259" key="1">
    <source>
        <dbReference type="Pfam" id="PF09994"/>
    </source>
</evidence>
<accession>A0A1M6WD19</accession>
<dbReference type="Proteomes" id="UP000184395">
    <property type="component" value="Unassembled WGS sequence"/>
</dbReference>
<evidence type="ECO:0000313" key="2">
    <source>
        <dbReference type="EMBL" id="SHK91652.1"/>
    </source>
</evidence>
<sequence>MSVIRWPAPMPEAGRLPEAKRAWDEGKAKVCDPKMECPQTLHISLFFDGTNNNDAPDNPHRDSLAQSQTNVARLFDAAVDLPAQGMFAFYMPGVGTPFPQIGEADYSTMGKGFAAGYGMRVAWGYTRVLNAIYAAITGKVLLLDDAAYNASRALTGDKSVVNNLPNRYTALTAAHKQARDESRRHRTIRKIWINVFGFSRGAAEARSFVSRLINVWAPGGRIADEFDYTVNFLGLFDTVASVGPPDSTRVAVSLNMLDGHWEWTSNEQLNIPNQVRRCAHFFSIRIPSYVWEDLARRHEAQTNASSTTANTGGAR</sequence>
<feature type="domain" description="T6SS Phospholipase effector Tle1-like catalytic" evidence="1">
    <location>
        <begin position="44"/>
        <end position="210"/>
    </location>
</feature>
<gene>
    <name evidence="2" type="ORF">SAMN05192548_104513</name>
</gene>
<reference evidence="2 3" key="1">
    <citation type="submission" date="2016-11" db="EMBL/GenBank/DDBJ databases">
        <authorList>
            <person name="Jaros S."/>
            <person name="Januszkiewicz K."/>
            <person name="Wedrychowicz H."/>
        </authorList>
    </citation>
    <scope>NUCLEOTIDE SEQUENCE [LARGE SCALE GENOMIC DNA]</scope>
    <source>
        <strain evidence="2 3">LMG 20594</strain>
    </source>
</reference>
<dbReference type="Pfam" id="PF09994">
    <property type="entry name" value="T6SS_Tle1-like_cat"/>
    <property type="match status" value="1"/>
</dbReference>
<dbReference type="GO" id="GO:0016787">
    <property type="term" value="F:hydrolase activity"/>
    <property type="evidence" value="ECO:0007669"/>
    <property type="project" value="UniProtKB-KW"/>
</dbReference>
<dbReference type="InterPro" id="IPR018712">
    <property type="entry name" value="Tle1-like_cat"/>
</dbReference>
<name>A0A1M6WD19_9BURK</name>
<dbReference type="PANTHER" id="PTHR33840:SF1">
    <property type="entry name" value="TLE1 PHOSPHOLIPASE DOMAIN-CONTAINING PROTEIN"/>
    <property type="match status" value="1"/>
</dbReference>
<proteinExistence type="predicted"/>
<dbReference type="STRING" id="169427.SAMN05192548_104513"/>
<keyword evidence="2" id="KW-0378">Hydrolase</keyword>
<dbReference type="PANTHER" id="PTHR33840">
    <property type="match status" value="1"/>
</dbReference>
<organism evidence="2 3">
    <name type="scientific">Paraburkholderia terricola</name>
    <dbReference type="NCBI Taxonomy" id="169427"/>
    <lineage>
        <taxon>Bacteria</taxon>
        <taxon>Pseudomonadati</taxon>
        <taxon>Pseudomonadota</taxon>
        <taxon>Betaproteobacteria</taxon>
        <taxon>Burkholderiales</taxon>
        <taxon>Burkholderiaceae</taxon>
        <taxon>Paraburkholderia</taxon>
    </lineage>
</organism>
<dbReference type="EMBL" id="FRAB01000045">
    <property type="protein sequence ID" value="SHK91652.1"/>
    <property type="molecule type" value="Genomic_DNA"/>
</dbReference>
<evidence type="ECO:0000313" key="3">
    <source>
        <dbReference type="Proteomes" id="UP000184395"/>
    </source>
</evidence>
<dbReference type="AlphaFoldDB" id="A0A1M6WD19"/>
<protein>
    <submittedName>
        <fullName evidence="2">Uncharacterized alpha/beta hydrolase domain</fullName>
    </submittedName>
</protein>